<name>A0A5S3VBT6_9GAMM</name>
<evidence type="ECO:0000313" key="2">
    <source>
        <dbReference type="EMBL" id="TMO74449.1"/>
    </source>
</evidence>
<organism evidence="1 4">
    <name type="scientific">Pseudoalteromonas aurantia</name>
    <dbReference type="NCBI Taxonomy" id="43654"/>
    <lineage>
        <taxon>Bacteria</taxon>
        <taxon>Pseudomonadati</taxon>
        <taxon>Pseudomonadota</taxon>
        <taxon>Gammaproteobacteria</taxon>
        <taxon>Alteromonadales</taxon>
        <taxon>Pseudoalteromonadaceae</taxon>
        <taxon>Pseudoalteromonas</taxon>
    </lineage>
</organism>
<comment type="caution">
    <text evidence="1">The sequence shown here is derived from an EMBL/GenBank/DDBJ whole genome shotgun (WGS) entry which is preliminary data.</text>
</comment>
<reference evidence="3 4" key="2">
    <citation type="submission" date="2019-06" db="EMBL/GenBank/DDBJ databases">
        <title>Co-occurence of chitin degradation, pigmentation and bioactivity in marine Pseudoalteromonas.</title>
        <authorList>
            <person name="Sonnenschein E.C."/>
            <person name="Bech P.K."/>
        </authorList>
    </citation>
    <scope>NUCLEOTIDE SEQUENCE [LARGE SCALE GENOMIC DNA]</scope>
    <source>
        <strain evidence="4">S3790</strain>
        <strain evidence="2 3">S3895</strain>
    </source>
</reference>
<reference evidence="1" key="3">
    <citation type="submission" date="2019-09" db="EMBL/GenBank/DDBJ databases">
        <title>Co-occurence of chitin degradation, pigmentation and bioactivity in marine Pseudoalteromonas.</title>
        <authorList>
            <person name="Sonnenschein E.C."/>
            <person name="Bech P.K."/>
        </authorList>
    </citation>
    <scope>NUCLEOTIDE SEQUENCE</scope>
    <source>
        <strain evidence="1">S3790</strain>
    </source>
</reference>
<keyword evidence="3" id="KW-1185">Reference proteome</keyword>
<reference evidence="1 4" key="1">
    <citation type="submission" date="2018-01" db="EMBL/GenBank/DDBJ databases">
        <authorList>
            <person name="Paulsen S."/>
            <person name="Gram L.K."/>
        </authorList>
    </citation>
    <scope>NUCLEOTIDE SEQUENCE [LARGE SCALE GENOMIC DNA]</scope>
    <source>
        <strain evidence="1 4">S3790</strain>
        <strain evidence="2">S3895</strain>
    </source>
</reference>
<dbReference type="InterPro" id="IPR036249">
    <property type="entry name" value="Thioredoxin-like_sf"/>
</dbReference>
<evidence type="ECO:0000313" key="3">
    <source>
        <dbReference type="Proteomes" id="UP000307164"/>
    </source>
</evidence>
<evidence type="ECO:0000313" key="4">
    <source>
        <dbReference type="Proteomes" id="UP000307217"/>
    </source>
</evidence>
<evidence type="ECO:0000313" key="1">
    <source>
        <dbReference type="EMBL" id="TMO69455.1"/>
    </source>
</evidence>
<protein>
    <recommendedName>
        <fullName evidence="5">Thioredoxin domain-containing protein</fullName>
    </recommendedName>
</protein>
<dbReference type="Gene3D" id="3.40.30.10">
    <property type="entry name" value="Glutaredoxin"/>
    <property type="match status" value="1"/>
</dbReference>
<dbReference type="RefSeq" id="WP_138590419.1">
    <property type="nucleotide sequence ID" value="NZ_PNBW01000048.1"/>
</dbReference>
<evidence type="ECO:0008006" key="5">
    <source>
        <dbReference type="Google" id="ProtNLM"/>
    </source>
</evidence>
<proteinExistence type="predicted"/>
<dbReference type="Proteomes" id="UP000307164">
    <property type="component" value="Unassembled WGS sequence"/>
</dbReference>
<dbReference type="EMBL" id="PNBX01000015">
    <property type="protein sequence ID" value="TMO69455.1"/>
    <property type="molecule type" value="Genomic_DNA"/>
</dbReference>
<dbReference type="OrthoDB" id="5732341at2"/>
<dbReference type="AlphaFoldDB" id="A0A5S3VBT6"/>
<gene>
    <name evidence="1" type="ORF">CWC19_04600</name>
    <name evidence="2" type="ORF">CWC20_10995</name>
</gene>
<sequence>MRGLIGRFKLLRLVLWIGLTLSTGLSYGFVELPLKRLDSQTYSSLQALHSSAMTLSFFTPECSWCKKQHRILEELSIVCRGINPVMVGINGNDSGYKRALRRMSNEFPAIIAPKPLQAGLENNHVPRIIVVGADWQVVANLVGYVDKASLMVTFQQEGICA</sequence>
<dbReference type="SUPFAM" id="SSF52833">
    <property type="entry name" value="Thioredoxin-like"/>
    <property type="match status" value="1"/>
</dbReference>
<accession>A0A5S3VBT6</accession>
<dbReference type="Proteomes" id="UP000307217">
    <property type="component" value="Unassembled WGS sequence"/>
</dbReference>
<dbReference type="EMBL" id="PNBW01000048">
    <property type="protein sequence ID" value="TMO74449.1"/>
    <property type="molecule type" value="Genomic_DNA"/>
</dbReference>